<keyword evidence="2" id="KW-1185">Reference proteome</keyword>
<evidence type="ECO:0000313" key="2">
    <source>
        <dbReference type="Proteomes" id="UP000192140"/>
    </source>
</evidence>
<proteinExistence type="predicted"/>
<sequence length="377" mass="41618">MHYSGTTLRPRGLCDLFKQQQQRSRLFRHRRKPLYPVPHSFLEAVDAHRLGRSLGNAPPTVRGTLELVSISQLGLLLETIPGFVPGMDVCRGVGCIAGDLHDRLTKVMVGPAKPRLSRLHTGDDSFSSANWPASARPLVHHAVIGEPFTDRIDVVLVEVTRACGENIGNSQPIREILKSVFLHFEELLLGAKRRSRLAGIRRPSIRSLLLARTDELDGDAVRIPSVRAELPFVGTATDLDRIVDALEFIGLVHAKSSIDVEHIKSQVCEAMVARADIVALAIVRAQIVDEFDLVTRCLNEGDLDVSPFDAGRLLNAVGVPRAARKKAKRQSVGEKRNQSLEVRATGRKARMVYSLYNITHRRVLVGSRCLSAPVFGR</sequence>
<accession>A0A1S7UBR6</accession>
<dbReference type="EMBL" id="FCNP01000050">
    <property type="protein sequence ID" value="CVI64021.1"/>
    <property type="molecule type" value="Genomic_DNA"/>
</dbReference>
<dbReference type="Proteomes" id="UP000192140">
    <property type="component" value="Unassembled WGS sequence"/>
</dbReference>
<organism evidence="1 2">
    <name type="scientific">Agrobacterium deltaense NCPPB 1641</name>
    <dbReference type="NCBI Taxonomy" id="1183425"/>
    <lineage>
        <taxon>Bacteria</taxon>
        <taxon>Pseudomonadati</taxon>
        <taxon>Pseudomonadota</taxon>
        <taxon>Alphaproteobacteria</taxon>
        <taxon>Hyphomicrobiales</taxon>
        <taxon>Rhizobiaceae</taxon>
        <taxon>Rhizobium/Agrobacterium group</taxon>
        <taxon>Agrobacterium</taxon>
    </lineage>
</organism>
<evidence type="ECO:0000313" key="1">
    <source>
        <dbReference type="EMBL" id="CVI64021.1"/>
    </source>
</evidence>
<name>A0A1S7UBR6_9HYPH</name>
<protein>
    <submittedName>
        <fullName evidence="1">Uncharacterized protein</fullName>
    </submittedName>
</protein>
<gene>
    <name evidence="1" type="ORF">AGR7A_pAt30073</name>
</gene>
<dbReference type="AlphaFoldDB" id="A0A1S7UBR6"/>
<reference evidence="1" key="1">
    <citation type="submission" date="2016-01" db="EMBL/GenBank/DDBJ databases">
        <authorList>
            <person name="Regsiter A."/>
            <person name="william w."/>
        </authorList>
    </citation>
    <scope>NUCLEOTIDE SEQUENCE</scope>
    <source>
        <strain evidence="1">NCPPB 1641</strain>
    </source>
</reference>
<comment type="caution">
    <text evidence="1">The sequence shown here is derived from an EMBL/GenBank/DDBJ whole genome shotgun (WGS) entry which is preliminary data.</text>
</comment>